<dbReference type="FunFam" id="1.10.510.10:FF:000048">
    <property type="entry name" value="Protein kinase C"/>
    <property type="match status" value="1"/>
</dbReference>
<keyword evidence="23" id="KW-1185">Reference proteome</keyword>
<keyword evidence="4" id="KW-0597">Phosphoprotein</keyword>
<dbReference type="InterPro" id="IPR053793">
    <property type="entry name" value="PB1-like"/>
</dbReference>
<dbReference type="OrthoDB" id="63267at2759"/>
<name>R7UY90_CAPTE</name>
<evidence type="ECO:0000259" key="19">
    <source>
        <dbReference type="PROSITE" id="PS51285"/>
    </source>
</evidence>
<dbReference type="FunFam" id="3.10.20.90:FF:000071">
    <property type="entry name" value="Protein kinase C"/>
    <property type="match status" value="1"/>
</dbReference>
<dbReference type="OMA" id="FINPEIM"/>
<dbReference type="InterPro" id="IPR034659">
    <property type="entry name" value="Atypical_PKC"/>
</dbReference>
<evidence type="ECO:0000256" key="3">
    <source>
        <dbReference type="ARBA" id="ARBA00022527"/>
    </source>
</evidence>
<comment type="catalytic activity">
    <reaction evidence="13">
        <text>L-seryl-[protein] + ATP = O-phospho-L-seryl-[protein] + ADP + H(+)</text>
        <dbReference type="Rhea" id="RHEA:17989"/>
        <dbReference type="Rhea" id="RHEA-COMP:9863"/>
        <dbReference type="Rhea" id="RHEA-COMP:11604"/>
        <dbReference type="ChEBI" id="CHEBI:15378"/>
        <dbReference type="ChEBI" id="CHEBI:29999"/>
        <dbReference type="ChEBI" id="CHEBI:30616"/>
        <dbReference type="ChEBI" id="CHEBI:83421"/>
        <dbReference type="ChEBI" id="CHEBI:456216"/>
        <dbReference type="EC" id="2.7.11.13"/>
    </reaction>
</comment>
<dbReference type="SMART" id="SM00666">
    <property type="entry name" value="PB1"/>
    <property type="match status" value="1"/>
</dbReference>
<feature type="binding site" evidence="15">
    <location>
        <position position="246"/>
    </location>
    <ligand>
        <name>ATP</name>
        <dbReference type="ChEBI" id="CHEBI:30616"/>
    </ligand>
</feature>
<evidence type="ECO:0000256" key="16">
    <source>
        <dbReference type="PROSITE-ProRule" id="PRU10141"/>
    </source>
</evidence>
<dbReference type="FunFam" id="3.30.60.20:FF:000012">
    <property type="entry name" value="Protein kinase C"/>
    <property type="match status" value="1"/>
</dbReference>
<protein>
    <recommendedName>
        <fullName evidence="2">protein kinase C</fullName>
        <ecNumber evidence="2">2.7.11.13</ecNumber>
    </recommendedName>
</protein>
<keyword evidence="8" id="KW-0863">Zinc-finger</keyword>
<evidence type="ECO:0000256" key="1">
    <source>
        <dbReference type="ARBA" id="ARBA00005490"/>
    </source>
</evidence>
<evidence type="ECO:0000256" key="2">
    <source>
        <dbReference type="ARBA" id="ARBA00012429"/>
    </source>
</evidence>
<dbReference type="PROSITE" id="PS51285">
    <property type="entry name" value="AGC_KINASE_CTER"/>
    <property type="match status" value="1"/>
</dbReference>
<dbReference type="PROSITE" id="PS50081">
    <property type="entry name" value="ZF_DAG_PE_2"/>
    <property type="match status" value="1"/>
</dbReference>
<dbReference type="SMART" id="SM00220">
    <property type="entry name" value="S_TKc"/>
    <property type="match status" value="1"/>
</dbReference>
<proteinExistence type="inferred from homology"/>
<dbReference type="Pfam" id="PF00069">
    <property type="entry name" value="Pkinase"/>
    <property type="match status" value="1"/>
</dbReference>
<dbReference type="InterPro" id="IPR034877">
    <property type="entry name" value="PB1_aPKC"/>
</dbReference>
<keyword evidence="10" id="KW-0862">Zinc</keyword>
<dbReference type="STRING" id="283909.R7UY90"/>
<feature type="domain" description="Phorbol-ester/DAG-type" evidence="18">
    <location>
        <begin position="128"/>
        <end position="178"/>
    </location>
</feature>
<dbReference type="HOGENOM" id="CLU_000288_63_29_1"/>
<dbReference type="Gene3D" id="3.10.20.90">
    <property type="entry name" value="Phosphatidylinositol 3-kinase Catalytic Subunit, Chain A, domain 1"/>
    <property type="match status" value="1"/>
</dbReference>
<evidence type="ECO:0000256" key="6">
    <source>
        <dbReference type="ARBA" id="ARBA00022723"/>
    </source>
</evidence>
<evidence type="ECO:0000256" key="14">
    <source>
        <dbReference type="PIRSR" id="PIRSR000554-1"/>
    </source>
</evidence>
<comment type="similarity">
    <text evidence="1">Belongs to the protein kinase superfamily. AGC Ser/Thr protein kinase family. PKC subfamily.</text>
</comment>
<evidence type="ECO:0000313" key="21">
    <source>
        <dbReference type="EMBL" id="ELU08401.1"/>
    </source>
</evidence>
<feature type="domain" description="PB1" evidence="20">
    <location>
        <begin position="13"/>
        <end position="96"/>
    </location>
</feature>
<dbReference type="FunFam" id="3.30.200.20:FF:000070">
    <property type="entry name" value="Protein kinase C"/>
    <property type="match status" value="1"/>
</dbReference>
<keyword evidence="9" id="KW-0418">Kinase</keyword>
<reference evidence="22" key="3">
    <citation type="submission" date="2015-06" db="UniProtKB">
        <authorList>
            <consortium name="EnsemblMetazoa"/>
        </authorList>
    </citation>
    <scope>IDENTIFICATION</scope>
</reference>
<dbReference type="EC" id="2.7.11.13" evidence="2"/>
<dbReference type="GO" id="GO:0008270">
    <property type="term" value="F:zinc ion binding"/>
    <property type="evidence" value="ECO:0007669"/>
    <property type="project" value="UniProtKB-KW"/>
</dbReference>
<organism evidence="21">
    <name type="scientific">Capitella teleta</name>
    <name type="common">Polychaete worm</name>
    <dbReference type="NCBI Taxonomy" id="283909"/>
    <lineage>
        <taxon>Eukaryota</taxon>
        <taxon>Metazoa</taxon>
        <taxon>Spiralia</taxon>
        <taxon>Lophotrochozoa</taxon>
        <taxon>Annelida</taxon>
        <taxon>Polychaeta</taxon>
        <taxon>Sedentaria</taxon>
        <taxon>Scolecida</taxon>
        <taxon>Capitellidae</taxon>
        <taxon>Capitella</taxon>
    </lineage>
</organism>
<evidence type="ECO:0000256" key="13">
    <source>
        <dbReference type="ARBA" id="ARBA00047470"/>
    </source>
</evidence>
<dbReference type="SUPFAM" id="SSF57889">
    <property type="entry name" value="Cysteine-rich domain"/>
    <property type="match status" value="1"/>
</dbReference>
<evidence type="ECO:0000259" key="17">
    <source>
        <dbReference type="PROSITE" id="PS50011"/>
    </source>
</evidence>
<dbReference type="PROSITE" id="PS50011">
    <property type="entry name" value="PROTEIN_KINASE_DOM"/>
    <property type="match status" value="1"/>
</dbReference>
<feature type="domain" description="AGC-kinase C-terminal" evidence="19">
    <location>
        <begin position="486"/>
        <end position="557"/>
    </location>
</feature>
<dbReference type="SMART" id="SM00133">
    <property type="entry name" value="S_TK_X"/>
    <property type="match status" value="1"/>
</dbReference>
<dbReference type="CDD" id="cd06404">
    <property type="entry name" value="PB1_aPKC"/>
    <property type="match status" value="1"/>
</dbReference>
<dbReference type="InterPro" id="IPR046349">
    <property type="entry name" value="C1-like_sf"/>
</dbReference>
<accession>R7UY90</accession>
<dbReference type="EMBL" id="AMQN01001091">
    <property type="status" value="NOT_ANNOTATED_CDS"/>
    <property type="molecule type" value="Genomic_DNA"/>
</dbReference>
<dbReference type="GO" id="GO:0007163">
    <property type="term" value="P:establishment or maintenance of cell polarity"/>
    <property type="evidence" value="ECO:0007669"/>
    <property type="project" value="InterPro"/>
</dbReference>
<dbReference type="Pfam" id="PF00130">
    <property type="entry name" value="C1_1"/>
    <property type="match status" value="1"/>
</dbReference>
<evidence type="ECO:0000313" key="22">
    <source>
        <dbReference type="EnsemblMetazoa" id="CapteP213310"/>
    </source>
</evidence>
<keyword evidence="7 15" id="KW-0547">Nucleotide-binding</keyword>
<evidence type="ECO:0000256" key="11">
    <source>
        <dbReference type="ARBA" id="ARBA00022840"/>
    </source>
</evidence>
<evidence type="ECO:0000256" key="9">
    <source>
        <dbReference type="ARBA" id="ARBA00022777"/>
    </source>
</evidence>
<dbReference type="InterPro" id="IPR017441">
    <property type="entry name" value="Protein_kinase_ATP_BS"/>
</dbReference>
<dbReference type="Gene3D" id="3.30.60.20">
    <property type="match status" value="1"/>
</dbReference>
<evidence type="ECO:0000256" key="4">
    <source>
        <dbReference type="ARBA" id="ARBA00022553"/>
    </source>
</evidence>
<evidence type="ECO:0000256" key="5">
    <source>
        <dbReference type="ARBA" id="ARBA00022679"/>
    </source>
</evidence>
<dbReference type="Gene3D" id="1.10.510.10">
    <property type="entry name" value="Transferase(Phosphotransferase) domain 1"/>
    <property type="match status" value="1"/>
</dbReference>
<dbReference type="PROSITE" id="PS51745">
    <property type="entry name" value="PB1"/>
    <property type="match status" value="1"/>
</dbReference>
<dbReference type="SMART" id="SM00109">
    <property type="entry name" value="C1"/>
    <property type="match status" value="1"/>
</dbReference>
<dbReference type="InterPro" id="IPR002219">
    <property type="entry name" value="PKC_DAG/PE"/>
</dbReference>
<dbReference type="PRINTS" id="PR00008">
    <property type="entry name" value="DAGPEDOMAIN"/>
</dbReference>
<dbReference type="PROSITE" id="PS00108">
    <property type="entry name" value="PROTEIN_KINASE_ST"/>
    <property type="match status" value="1"/>
</dbReference>
<dbReference type="SUPFAM" id="SSF54277">
    <property type="entry name" value="CAD &amp; PB1 domains"/>
    <property type="match status" value="1"/>
</dbReference>
<keyword evidence="6" id="KW-0479">Metal-binding</keyword>
<dbReference type="GO" id="GO:0004697">
    <property type="term" value="F:diacylglycerol-dependent serine/threonine kinase activity"/>
    <property type="evidence" value="ECO:0007669"/>
    <property type="project" value="UniProtKB-EC"/>
</dbReference>
<dbReference type="InterPro" id="IPR017892">
    <property type="entry name" value="Pkinase_C"/>
</dbReference>
<dbReference type="InterPro" id="IPR000719">
    <property type="entry name" value="Prot_kinase_dom"/>
</dbReference>
<dbReference type="PIRSF" id="PIRSF000554">
    <property type="entry name" value="PKC_zeta"/>
    <property type="match status" value="1"/>
</dbReference>
<dbReference type="AlphaFoldDB" id="R7UY90"/>
<evidence type="ECO:0000256" key="8">
    <source>
        <dbReference type="ARBA" id="ARBA00022771"/>
    </source>
</evidence>
<sequence length="559" mass="64329">MPTVEHVLENDGQVRAKVVYSGDEMVTGLNYDITFEGLCAEMRDICKFDEDQLFTMKWVDEDGDPCTISSQAELDQAVHLYDVNKDAQLLIHVFPNVPVQPGQPCIGEDRNMYRRGARRWRKLYRVNGHLFQAKRFNNRAFCAFCSDRIWGLGRQGYKCINCKLLVHKKCHKLIKMTCGQQVNLPECNVLPNLYAHPQEPTQEPVQSSEPSIALDDFNLMRVIGRGSYAKVFMIEQKRTKRVYAMKVIKKELVNDDEDIDWVQTEKHVFEVASNHPFLVGLHSCFQTPSRLFFIIEFVNGGDLMFHMQRQRRLPEEHARFYSAEICLALNFLHEKGIVYRDLKLDNVLLDSEGHIKLTDYGMCKEGLHPGDVTSTFCGTPNYIAPEMLRSEDYDFSVDWWALGVLMFEMLAGRSPFDIVGQTDNPDQNTEDYLFQVIMDKPIRIPRSLSVKAGSVLKGFLNKIPQERLGCHPETGFADIQSHPFFRTIDWELLLGRQITPPYKPPVKCETDLEHFDPTFTTEPVCLTPDDPKLIGKIDQSEFEGFEYVNPLLMSQEDCV</sequence>
<dbReference type="CDD" id="cd20794">
    <property type="entry name" value="C1_aPKC"/>
    <property type="match status" value="1"/>
</dbReference>
<dbReference type="Pfam" id="PF00564">
    <property type="entry name" value="PB1"/>
    <property type="match status" value="1"/>
</dbReference>
<dbReference type="EnsemblMetazoa" id="CapteT213310">
    <property type="protein sequence ID" value="CapteP213310"/>
    <property type="gene ID" value="CapteG213310"/>
</dbReference>
<dbReference type="InterPro" id="IPR011009">
    <property type="entry name" value="Kinase-like_dom_sf"/>
</dbReference>
<dbReference type="InterPro" id="IPR000270">
    <property type="entry name" value="PB1_dom"/>
</dbReference>
<dbReference type="SUPFAM" id="SSF56112">
    <property type="entry name" value="Protein kinase-like (PK-like)"/>
    <property type="match status" value="1"/>
</dbReference>
<feature type="active site" description="Proton acceptor" evidence="14">
    <location>
        <position position="341"/>
    </location>
</feature>
<dbReference type="GO" id="GO:0005524">
    <property type="term" value="F:ATP binding"/>
    <property type="evidence" value="ECO:0007669"/>
    <property type="project" value="UniProtKB-UniRule"/>
</dbReference>
<feature type="binding site" evidence="15">
    <location>
        <begin position="223"/>
        <end position="231"/>
    </location>
    <ligand>
        <name>ATP</name>
        <dbReference type="ChEBI" id="CHEBI:30616"/>
    </ligand>
</feature>
<gene>
    <name evidence="21" type="ORF">CAPTEDRAFT_213310</name>
</gene>
<dbReference type="InterPro" id="IPR000961">
    <property type="entry name" value="AGC-kinase_C"/>
</dbReference>
<dbReference type="PROSITE" id="PS00107">
    <property type="entry name" value="PROTEIN_KINASE_ATP"/>
    <property type="match status" value="1"/>
</dbReference>
<evidence type="ECO:0000256" key="12">
    <source>
        <dbReference type="ARBA" id="ARBA00047272"/>
    </source>
</evidence>
<feature type="domain" description="Protein kinase" evidence="17">
    <location>
        <begin position="217"/>
        <end position="485"/>
    </location>
</feature>
<reference evidence="23" key="1">
    <citation type="submission" date="2012-12" db="EMBL/GenBank/DDBJ databases">
        <authorList>
            <person name="Hellsten U."/>
            <person name="Grimwood J."/>
            <person name="Chapman J.A."/>
            <person name="Shapiro H."/>
            <person name="Aerts A."/>
            <person name="Otillar R.P."/>
            <person name="Terry A.Y."/>
            <person name="Boore J.L."/>
            <person name="Simakov O."/>
            <person name="Marletaz F."/>
            <person name="Cho S.-J."/>
            <person name="Edsinger-Gonzales E."/>
            <person name="Havlak P."/>
            <person name="Kuo D.-H."/>
            <person name="Larsson T."/>
            <person name="Lv J."/>
            <person name="Arendt D."/>
            <person name="Savage R."/>
            <person name="Osoegawa K."/>
            <person name="de Jong P."/>
            <person name="Lindberg D.R."/>
            <person name="Seaver E.C."/>
            <person name="Weisblat D.A."/>
            <person name="Putnam N.H."/>
            <person name="Grigoriev I.V."/>
            <person name="Rokhsar D.S."/>
        </authorList>
    </citation>
    <scope>NUCLEOTIDE SEQUENCE</scope>
    <source>
        <strain evidence="23">I ESC-2004</strain>
    </source>
</reference>
<dbReference type="Gene3D" id="3.30.200.20">
    <property type="entry name" value="Phosphorylase Kinase, domain 1"/>
    <property type="match status" value="1"/>
</dbReference>
<keyword evidence="11 15" id="KW-0067">ATP-binding</keyword>
<dbReference type="InterPro" id="IPR008271">
    <property type="entry name" value="Ser/Thr_kinase_AS"/>
</dbReference>
<dbReference type="Pfam" id="PF00433">
    <property type="entry name" value="Pkinase_C"/>
    <property type="match status" value="1"/>
</dbReference>
<dbReference type="Proteomes" id="UP000014760">
    <property type="component" value="Unassembled WGS sequence"/>
</dbReference>
<evidence type="ECO:0000259" key="20">
    <source>
        <dbReference type="PROSITE" id="PS51745"/>
    </source>
</evidence>
<dbReference type="InterPro" id="IPR012233">
    <property type="entry name" value="PKC"/>
</dbReference>
<feature type="binding site" evidence="16">
    <location>
        <position position="250"/>
    </location>
    <ligand>
        <name>ATP</name>
        <dbReference type="ChEBI" id="CHEBI:30616"/>
    </ligand>
</feature>
<evidence type="ECO:0000256" key="10">
    <source>
        <dbReference type="ARBA" id="ARBA00022833"/>
    </source>
</evidence>
<dbReference type="InterPro" id="IPR020454">
    <property type="entry name" value="DAG/PE-bd"/>
</dbReference>
<keyword evidence="5" id="KW-0808">Transferase</keyword>
<comment type="catalytic activity">
    <reaction evidence="12">
        <text>L-threonyl-[protein] + ATP = O-phospho-L-threonyl-[protein] + ADP + H(+)</text>
        <dbReference type="Rhea" id="RHEA:46608"/>
        <dbReference type="Rhea" id="RHEA-COMP:11060"/>
        <dbReference type="Rhea" id="RHEA-COMP:11605"/>
        <dbReference type="ChEBI" id="CHEBI:15378"/>
        <dbReference type="ChEBI" id="CHEBI:30013"/>
        <dbReference type="ChEBI" id="CHEBI:30616"/>
        <dbReference type="ChEBI" id="CHEBI:61977"/>
        <dbReference type="ChEBI" id="CHEBI:456216"/>
        <dbReference type="EC" id="2.7.11.13"/>
    </reaction>
</comment>
<evidence type="ECO:0000313" key="23">
    <source>
        <dbReference type="Proteomes" id="UP000014760"/>
    </source>
</evidence>
<evidence type="ECO:0000259" key="18">
    <source>
        <dbReference type="PROSITE" id="PS50081"/>
    </source>
</evidence>
<reference evidence="21 23" key="2">
    <citation type="journal article" date="2013" name="Nature">
        <title>Insights into bilaterian evolution from three spiralian genomes.</title>
        <authorList>
            <person name="Simakov O."/>
            <person name="Marletaz F."/>
            <person name="Cho S.J."/>
            <person name="Edsinger-Gonzales E."/>
            <person name="Havlak P."/>
            <person name="Hellsten U."/>
            <person name="Kuo D.H."/>
            <person name="Larsson T."/>
            <person name="Lv J."/>
            <person name="Arendt D."/>
            <person name="Savage R."/>
            <person name="Osoegawa K."/>
            <person name="de Jong P."/>
            <person name="Grimwood J."/>
            <person name="Chapman J.A."/>
            <person name="Shapiro H."/>
            <person name="Aerts A."/>
            <person name="Otillar R.P."/>
            <person name="Terry A.Y."/>
            <person name="Boore J.L."/>
            <person name="Grigoriev I.V."/>
            <person name="Lindberg D.R."/>
            <person name="Seaver E.C."/>
            <person name="Weisblat D.A."/>
            <person name="Putnam N.H."/>
            <person name="Rokhsar D.S."/>
        </authorList>
    </citation>
    <scope>NUCLEOTIDE SEQUENCE</scope>
    <source>
        <strain evidence="21 23">I ESC-2004</strain>
    </source>
</reference>
<evidence type="ECO:0000256" key="7">
    <source>
        <dbReference type="ARBA" id="ARBA00022741"/>
    </source>
</evidence>
<dbReference type="FunCoup" id="R7UY90">
    <property type="interactions" value="746"/>
</dbReference>
<dbReference type="PROSITE" id="PS00479">
    <property type="entry name" value="ZF_DAG_PE_1"/>
    <property type="match status" value="1"/>
</dbReference>
<keyword evidence="3" id="KW-0723">Serine/threonine-protein kinase</keyword>
<dbReference type="PANTHER" id="PTHR24351">
    <property type="entry name" value="RIBOSOMAL PROTEIN S6 KINASE"/>
    <property type="match status" value="1"/>
</dbReference>
<dbReference type="CDD" id="cd05588">
    <property type="entry name" value="STKc_aPKC"/>
    <property type="match status" value="1"/>
</dbReference>
<evidence type="ECO:0000256" key="15">
    <source>
        <dbReference type="PIRSR" id="PIRSR000554-2"/>
    </source>
</evidence>
<dbReference type="EMBL" id="KB299137">
    <property type="protein sequence ID" value="ELU08401.1"/>
    <property type="molecule type" value="Genomic_DNA"/>
</dbReference>